<evidence type="ECO:0000256" key="1">
    <source>
        <dbReference type="ARBA" id="ARBA00010641"/>
    </source>
</evidence>
<dbReference type="SUPFAM" id="SSF88659">
    <property type="entry name" value="Sigma3 and sigma4 domains of RNA polymerase sigma factors"/>
    <property type="match status" value="1"/>
</dbReference>
<keyword evidence="5" id="KW-0804">Transcription</keyword>
<dbReference type="InterPro" id="IPR039425">
    <property type="entry name" value="RNA_pol_sigma-70-like"/>
</dbReference>
<dbReference type="PANTHER" id="PTHR43133">
    <property type="entry name" value="RNA POLYMERASE ECF-TYPE SIGMA FACTO"/>
    <property type="match status" value="1"/>
</dbReference>
<sequence>MPLARDPQPPPPAPRPTEPETVEVLAPAGRPDRRGARDDEFTAFMSAHADALLRTAWLLCGDAHRAEELTQQALVRMYASWGRAGRGDELAYARRILVNLRIDTWRRRRREVLSAPEDLPEVTAPDEHTSTHDRDQLIRALALLSPRQRRVVVLRHLVGLPEAEVAADLGVSLGTVKSTASRGLGVLRAALSEPTTEGSRR</sequence>
<dbReference type="PANTHER" id="PTHR43133:SF50">
    <property type="entry name" value="ECF RNA POLYMERASE SIGMA FACTOR SIGM"/>
    <property type="match status" value="1"/>
</dbReference>
<evidence type="ECO:0000256" key="3">
    <source>
        <dbReference type="ARBA" id="ARBA00023082"/>
    </source>
</evidence>
<evidence type="ECO:0000259" key="8">
    <source>
        <dbReference type="Pfam" id="PF08281"/>
    </source>
</evidence>
<dbReference type="Pfam" id="PF08281">
    <property type="entry name" value="Sigma70_r4_2"/>
    <property type="match status" value="1"/>
</dbReference>
<dbReference type="GO" id="GO:0003677">
    <property type="term" value="F:DNA binding"/>
    <property type="evidence" value="ECO:0007669"/>
    <property type="project" value="UniProtKB-KW"/>
</dbReference>
<dbReference type="NCBIfam" id="TIGR02983">
    <property type="entry name" value="SigE-fam_strep"/>
    <property type="match status" value="1"/>
</dbReference>
<evidence type="ECO:0000256" key="5">
    <source>
        <dbReference type="ARBA" id="ARBA00023163"/>
    </source>
</evidence>
<dbReference type="InterPro" id="IPR013324">
    <property type="entry name" value="RNA_pol_sigma_r3/r4-like"/>
</dbReference>
<evidence type="ECO:0000256" key="4">
    <source>
        <dbReference type="ARBA" id="ARBA00023125"/>
    </source>
</evidence>
<dbReference type="InterPro" id="IPR014325">
    <property type="entry name" value="RNA_pol_sigma-E_actinobac"/>
</dbReference>
<dbReference type="CDD" id="cd06171">
    <property type="entry name" value="Sigma70_r4"/>
    <property type="match status" value="1"/>
</dbReference>
<proteinExistence type="inferred from homology"/>
<dbReference type="InterPro" id="IPR013325">
    <property type="entry name" value="RNA_pol_sigma_r2"/>
</dbReference>
<dbReference type="GO" id="GO:0016987">
    <property type="term" value="F:sigma factor activity"/>
    <property type="evidence" value="ECO:0007669"/>
    <property type="project" value="UniProtKB-KW"/>
</dbReference>
<comment type="similarity">
    <text evidence="1">Belongs to the sigma-70 factor family. ECF subfamily.</text>
</comment>
<evidence type="ECO:0000256" key="2">
    <source>
        <dbReference type="ARBA" id="ARBA00023015"/>
    </source>
</evidence>
<dbReference type="AlphaFoldDB" id="A0A919U190"/>
<name>A0A919U190_9CELL</name>
<keyword evidence="4" id="KW-0238">DNA-binding</keyword>
<feature type="domain" description="RNA polymerase sigma-70 region 2" evidence="7">
    <location>
        <begin position="46"/>
        <end position="110"/>
    </location>
</feature>
<reference evidence="9" key="1">
    <citation type="submission" date="2021-01" db="EMBL/GenBank/DDBJ databases">
        <title>Whole genome shotgun sequence of Cellulomonas chitinilytica NBRC 110799.</title>
        <authorList>
            <person name="Komaki H."/>
            <person name="Tamura T."/>
        </authorList>
    </citation>
    <scope>NUCLEOTIDE SEQUENCE</scope>
    <source>
        <strain evidence="9">NBRC 110799</strain>
    </source>
</reference>
<dbReference type="EMBL" id="BONK01000002">
    <property type="protein sequence ID" value="GIG19914.1"/>
    <property type="molecule type" value="Genomic_DNA"/>
</dbReference>
<dbReference type="SUPFAM" id="SSF88946">
    <property type="entry name" value="Sigma2 domain of RNA polymerase sigma factors"/>
    <property type="match status" value="1"/>
</dbReference>
<dbReference type="InterPro" id="IPR013249">
    <property type="entry name" value="RNA_pol_sigma70_r4_t2"/>
</dbReference>
<protein>
    <submittedName>
        <fullName evidence="9">DNA-directed RNA polymerase sigma-70 factor</fullName>
    </submittedName>
</protein>
<keyword evidence="10" id="KW-1185">Reference proteome</keyword>
<dbReference type="InterPro" id="IPR014284">
    <property type="entry name" value="RNA_pol_sigma-70_dom"/>
</dbReference>
<dbReference type="Proteomes" id="UP000632740">
    <property type="component" value="Unassembled WGS sequence"/>
</dbReference>
<dbReference type="NCBIfam" id="TIGR02937">
    <property type="entry name" value="sigma70-ECF"/>
    <property type="match status" value="1"/>
</dbReference>
<evidence type="ECO:0000313" key="10">
    <source>
        <dbReference type="Proteomes" id="UP000632740"/>
    </source>
</evidence>
<evidence type="ECO:0000256" key="6">
    <source>
        <dbReference type="SAM" id="MobiDB-lite"/>
    </source>
</evidence>
<evidence type="ECO:0000259" key="7">
    <source>
        <dbReference type="Pfam" id="PF04542"/>
    </source>
</evidence>
<dbReference type="Pfam" id="PF04542">
    <property type="entry name" value="Sigma70_r2"/>
    <property type="match status" value="1"/>
</dbReference>
<accession>A0A919U190</accession>
<feature type="region of interest" description="Disordered" evidence="6">
    <location>
        <begin position="1"/>
        <end position="36"/>
    </location>
</feature>
<dbReference type="InterPro" id="IPR036388">
    <property type="entry name" value="WH-like_DNA-bd_sf"/>
</dbReference>
<feature type="domain" description="RNA polymerase sigma factor 70 region 4 type 2" evidence="8">
    <location>
        <begin position="135"/>
        <end position="184"/>
    </location>
</feature>
<evidence type="ECO:0000313" key="9">
    <source>
        <dbReference type="EMBL" id="GIG19914.1"/>
    </source>
</evidence>
<dbReference type="GO" id="GO:0006352">
    <property type="term" value="P:DNA-templated transcription initiation"/>
    <property type="evidence" value="ECO:0007669"/>
    <property type="project" value="InterPro"/>
</dbReference>
<dbReference type="InterPro" id="IPR007627">
    <property type="entry name" value="RNA_pol_sigma70_r2"/>
</dbReference>
<keyword evidence="2" id="KW-0805">Transcription regulation</keyword>
<organism evidence="9 10">
    <name type="scientific">Cellulomonas chitinilytica</name>
    <dbReference type="NCBI Taxonomy" id="398759"/>
    <lineage>
        <taxon>Bacteria</taxon>
        <taxon>Bacillati</taxon>
        <taxon>Actinomycetota</taxon>
        <taxon>Actinomycetes</taxon>
        <taxon>Micrococcales</taxon>
        <taxon>Cellulomonadaceae</taxon>
        <taxon>Cellulomonas</taxon>
    </lineage>
</organism>
<gene>
    <name evidence="9" type="primary">rpoE_3</name>
    <name evidence="9" type="ORF">Cch01nite_06380</name>
</gene>
<dbReference type="Gene3D" id="1.10.10.10">
    <property type="entry name" value="Winged helix-like DNA-binding domain superfamily/Winged helix DNA-binding domain"/>
    <property type="match status" value="1"/>
</dbReference>
<dbReference type="RefSeq" id="WP_203748518.1">
    <property type="nucleotide sequence ID" value="NZ_BONK01000002.1"/>
</dbReference>
<dbReference type="GO" id="GO:0000428">
    <property type="term" value="C:DNA-directed RNA polymerase complex"/>
    <property type="evidence" value="ECO:0007669"/>
    <property type="project" value="UniProtKB-KW"/>
</dbReference>
<feature type="compositionally biased region" description="Pro residues" evidence="6">
    <location>
        <begin position="7"/>
        <end position="16"/>
    </location>
</feature>
<keyword evidence="9" id="KW-0240">DNA-directed RNA polymerase</keyword>
<keyword evidence="3" id="KW-0731">Sigma factor</keyword>
<dbReference type="Gene3D" id="1.10.1740.10">
    <property type="match status" value="1"/>
</dbReference>
<comment type="caution">
    <text evidence="9">The sequence shown here is derived from an EMBL/GenBank/DDBJ whole genome shotgun (WGS) entry which is preliminary data.</text>
</comment>